<evidence type="ECO:0000256" key="5">
    <source>
        <dbReference type="SAM" id="SignalP"/>
    </source>
</evidence>
<keyword evidence="3" id="KW-0862">Zinc</keyword>
<keyword evidence="2" id="KW-0964">Secreted</keyword>
<evidence type="ECO:0000256" key="4">
    <source>
        <dbReference type="PIRSR" id="PIRSR601820-3"/>
    </source>
</evidence>
<feature type="disulfide bond" evidence="4">
    <location>
        <begin position="18"/>
        <end position="85"/>
    </location>
</feature>
<keyword evidence="7" id="KW-1185">Reference proteome</keyword>
<comment type="caution">
    <text evidence="6">The sequence shown here is derived from an EMBL/GenBank/DDBJ whole genome shotgun (WGS) entry which is preliminary data.</text>
</comment>
<dbReference type="GO" id="GO:0031012">
    <property type="term" value="C:extracellular matrix"/>
    <property type="evidence" value="ECO:0007669"/>
    <property type="project" value="TreeGrafter"/>
</dbReference>
<dbReference type="PROSITE" id="PS51257">
    <property type="entry name" value="PROKAR_LIPOPROTEIN"/>
    <property type="match status" value="1"/>
</dbReference>
<dbReference type="Gene3D" id="2.40.50.120">
    <property type="match status" value="1"/>
</dbReference>
<reference evidence="6 7" key="1">
    <citation type="journal article" date="2015" name="Genome Biol.">
        <title>Comparative genomics of Steinernema reveals deeply conserved gene regulatory networks.</title>
        <authorList>
            <person name="Dillman A.R."/>
            <person name="Macchietto M."/>
            <person name="Porter C.F."/>
            <person name="Rogers A."/>
            <person name="Williams B."/>
            <person name="Antoshechkin I."/>
            <person name="Lee M.M."/>
            <person name="Goodwin Z."/>
            <person name="Lu X."/>
            <person name="Lewis E.E."/>
            <person name="Goodrich-Blair H."/>
            <person name="Stock S.P."/>
            <person name="Adams B.J."/>
            <person name="Sternberg P.W."/>
            <person name="Mortazavi A."/>
        </authorList>
    </citation>
    <scope>NUCLEOTIDE SEQUENCE [LARGE SCALE GENOMIC DNA]</scope>
    <source>
        <strain evidence="6 7">ALL</strain>
    </source>
</reference>
<dbReference type="InterPro" id="IPR001820">
    <property type="entry name" value="TIMP"/>
</dbReference>
<dbReference type="PANTHER" id="PTHR11844">
    <property type="entry name" value="METALLOPROTEASE INHIBITOR"/>
    <property type="match status" value="1"/>
</dbReference>
<gene>
    <name evidence="6" type="ORF">L596_028542</name>
</gene>
<evidence type="ECO:0000313" key="7">
    <source>
        <dbReference type="Proteomes" id="UP000298663"/>
    </source>
</evidence>
<accession>A0A4U5LYR6</accession>
<keyword evidence="4" id="KW-1015">Disulfide bond</keyword>
<sequence length="148" mass="16520">MFRSLALCFTMAYVAFGCTCRPYNPKIRYCHAEVVGLFTVEQQVNSSPVEYFYRAHPTQIFKSKENSPALDETLFISTMMHSAACGLSEITPGENRLLSGYYDSENNIFSVSSCSQISAINWDKVPDDVKTALQNGGYDCTTTTTPKH</sequence>
<feature type="signal peptide" evidence="5">
    <location>
        <begin position="1"/>
        <end position="17"/>
    </location>
</feature>
<feature type="disulfide bond" evidence="4">
    <location>
        <begin position="20"/>
        <end position="114"/>
    </location>
</feature>
<keyword evidence="3" id="KW-0479">Metal-binding</keyword>
<dbReference type="PANTHER" id="PTHR11844:SF25">
    <property type="entry name" value="NTR DOMAIN-CONTAINING PROTEIN"/>
    <property type="match status" value="1"/>
</dbReference>
<dbReference type="GO" id="GO:0008191">
    <property type="term" value="F:metalloendopeptidase inhibitor activity"/>
    <property type="evidence" value="ECO:0007669"/>
    <property type="project" value="InterPro"/>
</dbReference>
<dbReference type="Pfam" id="PF00965">
    <property type="entry name" value="TIMP"/>
    <property type="match status" value="1"/>
</dbReference>
<proteinExistence type="predicted"/>
<name>A0A4U5LYR6_STECR</name>
<dbReference type="GO" id="GO:0051045">
    <property type="term" value="P:negative regulation of membrane protein ectodomain proteolysis"/>
    <property type="evidence" value="ECO:0007669"/>
    <property type="project" value="TreeGrafter"/>
</dbReference>
<organism evidence="6 7">
    <name type="scientific">Steinernema carpocapsae</name>
    <name type="common">Entomopathogenic nematode</name>
    <dbReference type="NCBI Taxonomy" id="34508"/>
    <lineage>
        <taxon>Eukaryota</taxon>
        <taxon>Metazoa</taxon>
        <taxon>Ecdysozoa</taxon>
        <taxon>Nematoda</taxon>
        <taxon>Chromadorea</taxon>
        <taxon>Rhabditida</taxon>
        <taxon>Tylenchina</taxon>
        <taxon>Panagrolaimomorpha</taxon>
        <taxon>Strongyloidoidea</taxon>
        <taxon>Steinernematidae</taxon>
        <taxon>Steinernema</taxon>
    </lineage>
</organism>
<dbReference type="AlphaFoldDB" id="A0A4U5LYR6"/>
<dbReference type="GO" id="GO:0046872">
    <property type="term" value="F:metal ion binding"/>
    <property type="evidence" value="ECO:0007669"/>
    <property type="project" value="UniProtKB-KW"/>
</dbReference>
<dbReference type="InterPro" id="IPR008993">
    <property type="entry name" value="TIMP-like_OB-fold"/>
</dbReference>
<evidence type="ECO:0000256" key="3">
    <source>
        <dbReference type="PIRSR" id="PIRSR601820-1"/>
    </source>
</evidence>
<evidence type="ECO:0000313" key="6">
    <source>
        <dbReference type="EMBL" id="TKR61436.1"/>
    </source>
</evidence>
<evidence type="ECO:0000256" key="1">
    <source>
        <dbReference type="ARBA" id="ARBA00004613"/>
    </source>
</evidence>
<dbReference type="Proteomes" id="UP000298663">
    <property type="component" value="Unassembled WGS sequence"/>
</dbReference>
<dbReference type="EMBL" id="AZBU02000011">
    <property type="protein sequence ID" value="TKR61436.1"/>
    <property type="molecule type" value="Genomic_DNA"/>
</dbReference>
<dbReference type="GO" id="GO:0005615">
    <property type="term" value="C:extracellular space"/>
    <property type="evidence" value="ECO:0007669"/>
    <property type="project" value="TreeGrafter"/>
</dbReference>
<feature type="chain" id="PRO_5020986953" description="NTR domain-containing protein" evidence="5">
    <location>
        <begin position="18"/>
        <end position="148"/>
    </location>
</feature>
<reference evidence="6 7" key="2">
    <citation type="journal article" date="2019" name="G3 (Bethesda)">
        <title>Hybrid Assembly of the Genome of the Entomopathogenic Nematode Steinernema carpocapsae Identifies the X-Chromosome.</title>
        <authorList>
            <person name="Serra L."/>
            <person name="Macchietto M."/>
            <person name="Macias-Munoz A."/>
            <person name="McGill C.J."/>
            <person name="Rodriguez I.M."/>
            <person name="Rodriguez B."/>
            <person name="Murad R."/>
            <person name="Mortazavi A."/>
        </authorList>
    </citation>
    <scope>NUCLEOTIDE SEQUENCE [LARGE SCALE GENOMIC DNA]</scope>
    <source>
        <strain evidence="6 7">ALL</strain>
    </source>
</reference>
<dbReference type="SUPFAM" id="SSF50242">
    <property type="entry name" value="TIMP-like"/>
    <property type="match status" value="1"/>
</dbReference>
<evidence type="ECO:0000256" key="2">
    <source>
        <dbReference type="ARBA" id="ARBA00022525"/>
    </source>
</evidence>
<feature type="binding site" evidence="3">
    <location>
        <position position="18"/>
    </location>
    <ligand>
        <name>Zn(2+)</name>
        <dbReference type="ChEBI" id="CHEBI:29105"/>
        <note>ligand shared with metalloproteinase partner</note>
    </ligand>
</feature>
<keyword evidence="5" id="KW-0732">Signal</keyword>
<evidence type="ECO:0008006" key="8">
    <source>
        <dbReference type="Google" id="ProtNLM"/>
    </source>
</evidence>
<protein>
    <recommendedName>
        <fullName evidence="8">NTR domain-containing protein</fullName>
    </recommendedName>
</protein>
<comment type="subcellular location">
    <subcellularLocation>
        <location evidence="1">Secreted</location>
    </subcellularLocation>
</comment>
<dbReference type="GO" id="GO:0002020">
    <property type="term" value="F:protease binding"/>
    <property type="evidence" value="ECO:0007669"/>
    <property type="project" value="TreeGrafter"/>
</dbReference>